<dbReference type="Proteomes" id="UP000616595">
    <property type="component" value="Unassembled WGS sequence"/>
</dbReference>
<evidence type="ECO:0000313" key="1">
    <source>
        <dbReference type="EMBL" id="MBC3887847.1"/>
    </source>
</evidence>
<dbReference type="EMBL" id="WJBD01000005">
    <property type="protein sequence ID" value="MBC3887847.1"/>
    <property type="molecule type" value="Genomic_DNA"/>
</dbReference>
<sequence length="52" mass="5894">MKHTELRCACISGATKIPDVHNFWGDPDVCVHAVFFMGRGQDIRCRYRVAKG</sequence>
<dbReference type="AlphaFoldDB" id="A0A923HVB6"/>
<gene>
    <name evidence="1" type="ORF">GH810_05940</name>
</gene>
<reference evidence="1" key="2">
    <citation type="submission" date="2020-10" db="EMBL/GenBank/DDBJ databases">
        <title>Comparative genomics of the Acetobacterium genus.</title>
        <authorList>
            <person name="Marshall C."/>
            <person name="May H."/>
            <person name="Norman S."/>
        </authorList>
    </citation>
    <scope>NUCLEOTIDE SEQUENCE</scope>
    <source>
        <strain evidence="1">DER-2019</strain>
    </source>
</reference>
<comment type="caution">
    <text evidence="1">The sequence shown here is derived from an EMBL/GenBank/DDBJ whole genome shotgun (WGS) entry which is preliminary data.</text>
</comment>
<protein>
    <submittedName>
        <fullName evidence="1">Uncharacterized protein</fullName>
    </submittedName>
</protein>
<organism evidence="1 2">
    <name type="scientific">Acetobacterium paludosum</name>
    <dbReference type="NCBI Taxonomy" id="52693"/>
    <lineage>
        <taxon>Bacteria</taxon>
        <taxon>Bacillati</taxon>
        <taxon>Bacillota</taxon>
        <taxon>Clostridia</taxon>
        <taxon>Eubacteriales</taxon>
        <taxon>Eubacteriaceae</taxon>
        <taxon>Acetobacterium</taxon>
    </lineage>
</organism>
<reference evidence="1" key="1">
    <citation type="submission" date="2019-10" db="EMBL/GenBank/DDBJ databases">
        <authorList>
            <person name="Ross D.E."/>
            <person name="Gulliver D."/>
        </authorList>
    </citation>
    <scope>NUCLEOTIDE SEQUENCE</scope>
    <source>
        <strain evidence="1">DER-2019</strain>
    </source>
</reference>
<evidence type="ECO:0000313" key="2">
    <source>
        <dbReference type="Proteomes" id="UP000616595"/>
    </source>
</evidence>
<keyword evidence="2" id="KW-1185">Reference proteome</keyword>
<accession>A0A923HVB6</accession>
<dbReference type="RefSeq" id="WP_170253952.1">
    <property type="nucleotide sequence ID" value="NZ_RXYA01000009.1"/>
</dbReference>
<name>A0A923HVB6_9FIRM</name>
<proteinExistence type="predicted"/>